<dbReference type="EMBL" id="JABASA010000039">
    <property type="protein sequence ID" value="NMD50022.1"/>
    <property type="molecule type" value="Genomic_DNA"/>
</dbReference>
<name>A0A7X9QHY3_STRRT</name>
<reference evidence="1 2" key="1">
    <citation type="submission" date="2020-04" db="EMBL/GenBank/DDBJ databases">
        <title>MicrobeNet Type strains.</title>
        <authorList>
            <person name="Nicholson A.C."/>
        </authorList>
    </citation>
    <scope>NUCLEOTIDE SEQUENCE [LARGE SCALE GENOMIC DNA]</scope>
    <source>
        <strain evidence="1 2">DSM 22768</strain>
    </source>
</reference>
<proteinExistence type="predicted"/>
<accession>A0A7X9QHY3</accession>
<dbReference type="AlphaFoldDB" id="A0A7X9QHY3"/>
<comment type="caution">
    <text evidence="1">The sequence shown here is derived from an EMBL/GenBank/DDBJ whole genome shotgun (WGS) entry which is preliminary data.</text>
</comment>
<evidence type="ECO:0000313" key="1">
    <source>
        <dbReference type="EMBL" id="NMD50022.1"/>
    </source>
</evidence>
<organism evidence="1 2">
    <name type="scientific">Streptococcus ratti</name>
    <dbReference type="NCBI Taxonomy" id="1341"/>
    <lineage>
        <taxon>Bacteria</taxon>
        <taxon>Bacillati</taxon>
        <taxon>Bacillota</taxon>
        <taxon>Bacilli</taxon>
        <taxon>Lactobacillales</taxon>
        <taxon>Streptococcaceae</taxon>
        <taxon>Streptococcus</taxon>
    </lineage>
</organism>
<dbReference type="Proteomes" id="UP000532121">
    <property type="component" value="Unassembled WGS sequence"/>
</dbReference>
<sequence>MHYILQFIKYKDNPLDLTLSIKDKLRRAAQHQVSFTLIEQENQLYNRYSPDIVFNYLGNFEAEAKKNKLFSLVNLPVGKSINAKNLNQEAIIINIYNSEDLKFELNYNEKFDIDIQKFENRIIIFFSKMSKILNDSDEKIITQSDVSDTVLEDELWEELVDFYQ</sequence>
<gene>
    <name evidence="1" type="ORF">HHO37_10340</name>
</gene>
<dbReference type="Gene3D" id="3.30.559.30">
    <property type="entry name" value="Nonribosomal peptide synthetase, condensation domain"/>
    <property type="match status" value="1"/>
</dbReference>
<dbReference type="RefSeq" id="WP_193524096.1">
    <property type="nucleotide sequence ID" value="NZ_JABASA010000039.1"/>
</dbReference>
<evidence type="ECO:0000313" key="2">
    <source>
        <dbReference type="Proteomes" id="UP000532121"/>
    </source>
</evidence>
<protein>
    <recommendedName>
        <fullName evidence="3">Condensation domain-containing protein</fullName>
    </recommendedName>
</protein>
<evidence type="ECO:0008006" key="3">
    <source>
        <dbReference type="Google" id="ProtNLM"/>
    </source>
</evidence>